<evidence type="ECO:0000313" key="2">
    <source>
        <dbReference type="EMBL" id="KAL0159767.1"/>
    </source>
</evidence>
<comment type="caution">
    <text evidence="2">The sequence shown here is derived from an EMBL/GenBank/DDBJ whole genome shotgun (WGS) entry which is preliminary data.</text>
</comment>
<protein>
    <recommendedName>
        <fullName evidence="4">MHC class I antigen</fullName>
    </recommendedName>
</protein>
<evidence type="ECO:0000256" key="1">
    <source>
        <dbReference type="SAM" id="MobiDB-lite"/>
    </source>
</evidence>
<feature type="non-terminal residue" evidence="2">
    <location>
        <position position="57"/>
    </location>
</feature>
<feature type="non-terminal residue" evidence="2">
    <location>
        <position position="1"/>
    </location>
</feature>
<gene>
    <name evidence="2" type="ORF">M9458_043492</name>
</gene>
<proteinExistence type="predicted"/>
<evidence type="ECO:0000313" key="3">
    <source>
        <dbReference type="Proteomes" id="UP001529510"/>
    </source>
</evidence>
<dbReference type="EMBL" id="JAMKFB020000022">
    <property type="protein sequence ID" value="KAL0159767.1"/>
    <property type="molecule type" value="Genomic_DNA"/>
</dbReference>
<reference evidence="2 3" key="1">
    <citation type="submission" date="2024-05" db="EMBL/GenBank/DDBJ databases">
        <title>Genome sequencing and assembly of Indian major carp, Cirrhinus mrigala (Hamilton, 1822).</title>
        <authorList>
            <person name="Mohindra V."/>
            <person name="Chowdhury L.M."/>
            <person name="Lal K."/>
            <person name="Jena J.K."/>
        </authorList>
    </citation>
    <scope>NUCLEOTIDE SEQUENCE [LARGE SCALE GENOMIC DNA]</scope>
    <source>
        <strain evidence="2">CM1030</strain>
        <tissue evidence="2">Blood</tissue>
    </source>
</reference>
<accession>A0ABD0NCM0</accession>
<name>A0ABD0NCM0_CIRMR</name>
<sequence>ECVLMCWRSGEPDRPGSGEVQTSHARGGTNRGQHGLSAQVEAGRAGVRVAHENAGQP</sequence>
<organism evidence="2 3">
    <name type="scientific">Cirrhinus mrigala</name>
    <name type="common">Mrigala</name>
    <dbReference type="NCBI Taxonomy" id="683832"/>
    <lineage>
        <taxon>Eukaryota</taxon>
        <taxon>Metazoa</taxon>
        <taxon>Chordata</taxon>
        <taxon>Craniata</taxon>
        <taxon>Vertebrata</taxon>
        <taxon>Euteleostomi</taxon>
        <taxon>Actinopterygii</taxon>
        <taxon>Neopterygii</taxon>
        <taxon>Teleostei</taxon>
        <taxon>Ostariophysi</taxon>
        <taxon>Cypriniformes</taxon>
        <taxon>Cyprinidae</taxon>
        <taxon>Labeoninae</taxon>
        <taxon>Labeonini</taxon>
        <taxon>Cirrhinus</taxon>
    </lineage>
</organism>
<keyword evidence="3" id="KW-1185">Reference proteome</keyword>
<dbReference type="AlphaFoldDB" id="A0ABD0NCM0"/>
<dbReference type="Proteomes" id="UP001529510">
    <property type="component" value="Unassembled WGS sequence"/>
</dbReference>
<evidence type="ECO:0008006" key="4">
    <source>
        <dbReference type="Google" id="ProtNLM"/>
    </source>
</evidence>
<feature type="region of interest" description="Disordered" evidence="1">
    <location>
        <begin position="1"/>
        <end position="36"/>
    </location>
</feature>